<name>A0ABR3AS34_PHYBL</name>
<sequence>MSTPSCSNDDQYPSYAEIEVIIQEYLDNLSSKKRDKALIDRDRYMLILQVLKRPKNTAISTAQFRFWVKKMFRLVSCGGNSYIYHDDKPVATREDIYGILLCAHNESRHGGRDKTSVLVRQRYSWIPKELIARFVRSCPVCILKR</sequence>
<evidence type="ECO:0000259" key="1">
    <source>
        <dbReference type="Pfam" id="PF17921"/>
    </source>
</evidence>
<evidence type="ECO:0000313" key="2">
    <source>
        <dbReference type="EMBL" id="KAL0078611.1"/>
    </source>
</evidence>
<comment type="caution">
    <text evidence="2">The sequence shown here is derived from an EMBL/GenBank/DDBJ whole genome shotgun (WGS) entry which is preliminary data.</text>
</comment>
<keyword evidence="3" id="KW-1185">Reference proteome</keyword>
<protein>
    <recommendedName>
        <fullName evidence="1">Integrase zinc-binding domain-containing protein</fullName>
    </recommendedName>
</protein>
<proteinExistence type="predicted"/>
<accession>A0ABR3AS34</accession>
<organism evidence="2 3">
    <name type="scientific">Phycomyces blakesleeanus</name>
    <dbReference type="NCBI Taxonomy" id="4837"/>
    <lineage>
        <taxon>Eukaryota</taxon>
        <taxon>Fungi</taxon>
        <taxon>Fungi incertae sedis</taxon>
        <taxon>Mucoromycota</taxon>
        <taxon>Mucoromycotina</taxon>
        <taxon>Mucoromycetes</taxon>
        <taxon>Mucorales</taxon>
        <taxon>Phycomycetaceae</taxon>
        <taxon>Phycomyces</taxon>
    </lineage>
</organism>
<feature type="non-terminal residue" evidence="2">
    <location>
        <position position="145"/>
    </location>
</feature>
<evidence type="ECO:0000313" key="3">
    <source>
        <dbReference type="Proteomes" id="UP001448207"/>
    </source>
</evidence>
<dbReference type="Pfam" id="PF17921">
    <property type="entry name" value="Integrase_H2C2"/>
    <property type="match status" value="1"/>
</dbReference>
<dbReference type="Gene3D" id="1.10.340.70">
    <property type="match status" value="1"/>
</dbReference>
<dbReference type="EMBL" id="JBCLYO010000024">
    <property type="protein sequence ID" value="KAL0078611.1"/>
    <property type="molecule type" value="Genomic_DNA"/>
</dbReference>
<reference evidence="2 3" key="1">
    <citation type="submission" date="2024-04" db="EMBL/GenBank/DDBJ databases">
        <title>Symmetric and asymmetric DNA N6-adenine methylation regulates different biological responses in Mucorales.</title>
        <authorList>
            <consortium name="Lawrence Berkeley National Laboratory"/>
            <person name="Lax C."/>
            <person name="Mondo S.J."/>
            <person name="Osorio-Concepcion M."/>
            <person name="Muszewska A."/>
            <person name="Corrochano-Luque M."/>
            <person name="Gutierrez G."/>
            <person name="Riley R."/>
            <person name="Lipzen A."/>
            <person name="Guo J."/>
            <person name="Hundley H."/>
            <person name="Amirebrahimi M."/>
            <person name="Ng V."/>
            <person name="Lorenzo-Gutierrez D."/>
            <person name="Binder U."/>
            <person name="Yang J."/>
            <person name="Song Y."/>
            <person name="Canovas D."/>
            <person name="Navarro E."/>
            <person name="Freitag M."/>
            <person name="Gabaldon T."/>
            <person name="Grigoriev I.V."/>
            <person name="Corrochano L.M."/>
            <person name="Nicolas F.E."/>
            <person name="Garre V."/>
        </authorList>
    </citation>
    <scope>NUCLEOTIDE SEQUENCE [LARGE SCALE GENOMIC DNA]</scope>
    <source>
        <strain evidence="2 3">L51</strain>
    </source>
</reference>
<dbReference type="InterPro" id="IPR041588">
    <property type="entry name" value="Integrase_H2C2"/>
</dbReference>
<gene>
    <name evidence="2" type="ORF">J3Q64DRAFT_1664707</name>
</gene>
<dbReference type="Proteomes" id="UP001448207">
    <property type="component" value="Unassembled WGS sequence"/>
</dbReference>
<feature type="domain" description="Integrase zinc-binding" evidence="1">
    <location>
        <begin position="99"/>
        <end position="143"/>
    </location>
</feature>